<evidence type="ECO:0000313" key="2">
    <source>
        <dbReference type="Proteomes" id="UP000199328"/>
    </source>
</evidence>
<protein>
    <recommendedName>
        <fullName evidence="3">Glyceraldehyde-3-phosphate dehydrogenase</fullName>
    </recommendedName>
</protein>
<reference evidence="2" key="1">
    <citation type="submission" date="2016-10" db="EMBL/GenBank/DDBJ databases">
        <authorList>
            <person name="Varghese N."/>
            <person name="Submissions S."/>
        </authorList>
    </citation>
    <scope>NUCLEOTIDE SEQUENCE [LARGE SCALE GENOMIC DNA]</scope>
    <source>
        <strain evidence="2">CGMCC 1.10789</strain>
    </source>
</reference>
<evidence type="ECO:0008006" key="3">
    <source>
        <dbReference type="Google" id="ProtNLM"/>
    </source>
</evidence>
<dbReference type="EMBL" id="FNFV01000003">
    <property type="protein sequence ID" value="SDK55414.1"/>
    <property type="molecule type" value="Genomic_DNA"/>
</dbReference>
<evidence type="ECO:0000313" key="1">
    <source>
        <dbReference type="EMBL" id="SDK55414.1"/>
    </source>
</evidence>
<dbReference type="STRING" id="990712.SAMN05216257_103237"/>
<organism evidence="1 2">
    <name type="scientific">Meinhardsimonia xiamenensis</name>
    <dbReference type="NCBI Taxonomy" id="990712"/>
    <lineage>
        <taxon>Bacteria</taxon>
        <taxon>Pseudomonadati</taxon>
        <taxon>Pseudomonadota</taxon>
        <taxon>Alphaproteobacteria</taxon>
        <taxon>Rhodobacterales</taxon>
        <taxon>Paracoccaceae</taxon>
        <taxon>Meinhardsimonia</taxon>
    </lineage>
</organism>
<gene>
    <name evidence="1" type="ORF">SAMN05216257_103237</name>
</gene>
<dbReference type="Proteomes" id="UP000199328">
    <property type="component" value="Unassembled WGS sequence"/>
</dbReference>
<sequence length="47" mass="5463">MTNRLAIALGLVIIALVTADHFWLHWNLPVFVGRRLLAAIEYLAFWR</sequence>
<proteinExistence type="predicted"/>
<accession>A0A1G9CVG1</accession>
<keyword evidence="2" id="KW-1185">Reference proteome</keyword>
<dbReference type="AlphaFoldDB" id="A0A1G9CVG1"/>
<name>A0A1G9CVG1_9RHOB</name>
<dbReference type="RefSeq" id="WP_170068362.1">
    <property type="nucleotide sequence ID" value="NZ_FNFV01000003.1"/>
</dbReference>